<name>A0AAV5SCR9_9BILA</name>
<accession>A0AAV5SCR9</accession>
<gene>
    <name evidence="1" type="ORF">PENTCL1PPCAC_2502</name>
</gene>
<dbReference type="EMBL" id="BTSX01000001">
    <property type="protein sequence ID" value="GMS80327.1"/>
    <property type="molecule type" value="Genomic_DNA"/>
</dbReference>
<proteinExistence type="predicted"/>
<sequence length="121" mass="14067">FQIWMNRGTVVIANAFYCDRVRPRALHLYYKILEHRQNVLASIMQLKNQDLGVEKMQSHDRVIRRSMQSRGLFRVDCAKCGKGDMRVADTSNVRACIECGNFYCIDCFCFLRKCTGCEAEM</sequence>
<reference evidence="1" key="1">
    <citation type="submission" date="2023-10" db="EMBL/GenBank/DDBJ databases">
        <title>Genome assembly of Pristionchus species.</title>
        <authorList>
            <person name="Yoshida K."/>
            <person name="Sommer R.J."/>
        </authorList>
    </citation>
    <scope>NUCLEOTIDE SEQUENCE</scope>
    <source>
        <strain evidence="1">RS0144</strain>
    </source>
</reference>
<keyword evidence="2" id="KW-1185">Reference proteome</keyword>
<dbReference type="PANTHER" id="PTHR21041:SF9">
    <property type="entry name" value="DENDRITIC CELL-SPECIFIC TRANSMEMBRANE PROTEIN-LIKE DOMAIN-CONTAINING PROTEIN"/>
    <property type="match status" value="1"/>
</dbReference>
<dbReference type="InterPro" id="IPR051856">
    <property type="entry name" value="CSR-E3_Ligase_Protein"/>
</dbReference>
<evidence type="ECO:0000313" key="1">
    <source>
        <dbReference type="EMBL" id="GMS80327.1"/>
    </source>
</evidence>
<feature type="non-terminal residue" evidence="1">
    <location>
        <position position="1"/>
    </location>
</feature>
<dbReference type="AlphaFoldDB" id="A0AAV5SCR9"/>
<dbReference type="PANTHER" id="PTHR21041">
    <property type="entry name" value="DENDRITIC CELL-SPECIFIC TRANSMEMBRANE PROTEIN"/>
    <property type="match status" value="1"/>
</dbReference>
<protein>
    <submittedName>
        <fullName evidence="1">Uncharacterized protein</fullName>
    </submittedName>
</protein>
<comment type="caution">
    <text evidence="1">The sequence shown here is derived from an EMBL/GenBank/DDBJ whole genome shotgun (WGS) entry which is preliminary data.</text>
</comment>
<dbReference type="Proteomes" id="UP001432027">
    <property type="component" value="Unassembled WGS sequence"/>
</dbReference>
<organism evidence="1 2">
    <name type="scientific">Pristionchus entomophagus</name>
    <dbReference type="NCBI Taxonomy" id="358040"/>
    <lineage>
        <taxon>Eukaryota</taxon>
        <taxon>Metazoa</taxon>
        <taxon>Ecdysozoa</taxon>
        <taxon>Nematoda</taxon>
        <taxon>Chromadorea</taxon>
        <taxon>Rhabditida</taxon>
        <taxon>Rhabditina</taxon>
        <taxon>Diplogasteromorpha</taxon>
        <taxon>Diplogasteroidea</taxon>
        <taxon>Neodiplogasteridae</taxon>
        <taxon>Pristionchus</taxon>
    </lineage>
</organism>
<evidence type="ECO:0000313" key="2">
    <source>
        <dbReference type="Proteomes" id="UP001432027"/>
    </source>
</evidence>